<evidence type="ECO:0000313" key="3">
    <source>
        <dbReference type="EMBL" id="MDX3016761.1"/>
    </source>
</evidence>
<feature type="region of interest" description="Disordered" evidence="1">
    <location>
        <begin position="1"/>
        <end position="29"/>
    </location>
</feature>
<gene>
    <name evidence="2" type="ORF">PV399_47395</name>
    <name evidence="3" type="ORF">PV666_02535</name>
</gene>
<evidence type="ECO:0000256" key="1">
    <source>
        <dbReference type="SAM" id="MobiDB-lite"/>
    </source>
</evidence>
<dbReference type="EMBL" id="JARAWP010000001">
    <property type="protein sequence ID" value="MDX3016761.1"/>
    <property type="molecule type" value="Genomic_DNA"/>
</dbReference>
<keyword evidence="4" id="KW-1185">Reference proteome</keyword>
<proteinExistence type="predicted"/>
<dbReference type="AlphaFoldDB" id="A0AAP6BM04"/>
<protein>
    <submittedName>
        <fullName evidence="2">Uncharacterized protein</fullName>
    </submittedName>
</protein>
<evidence type="ECO:0000313" key="5">
    <source>
        <dbReference type="Proteomes" id="UP001282288"/>
    </source>
</evidence>
<accession>A0AAP6BM04</accession>
<organism evidence="2 5">
    <name type="scientific">Streptomyces acidiscabies</name>
    <dbReference type="NCBI Taxonomy" id="42234"/>
    <lineage>
        <taxon>Bacteria</taxon>
        <taxon>Bacillati</taxon>
        <taxon>Actinomycetota</taxon>
        <taxon>Actinomycetes</taxon>
        <taxon>Kitasatosporales</taxon>
        <taxon>Streptomycetaceae</taxon>
        <taxon>Streptomyces</taxon>
    </lineage>
</organism>
<comment type="caution">
    <text evidence="2">The sequence shown here is derived from an EMBL/GenBank/DDBJ whole genome shotgun (WGS) entry which is preliminary data.</text>
</comment>
<feature type="compositionally biased region" description="Basic and acidic residues" evidence="1">
    <location>
        <begin position="19"/>
        <end position="29"/>
    </location>
</feature>
<name>A0AAP6BM04_9ACTN</name>
<dbReference type="Proteomes" id="UP001272987">
    <property type="component" value="Unassembled WGS sequence"/>
</dbReference>
<evidence type="ECO:0000313" key="4">
    <source>
        <dbReference type="Proteomes" id="UP001272987"/>
    </source>
</evidence>
<dbReference type="GeneID" id="69813961"/>
<reference evidence="2 4" key="1">
    <citation type="journal article" date="2023" name="Microb. Genom.">
        <title>Mesoterricola silvestris gen. nov., sp. nov., Mesoterricola sediminis sp. nov., Geothrix oryzae sp. nov., Geothrix edaphica sp. nov., Geothrix rubra sp. nov., and Geothrix limicola sp. nov., six novel members of Acidobacteriota isolated from soils.</title>
        <authorList>
            <person name="Weisberg A.J."/>
            <person name="Pearce E."/>
            <person name="Kramer C.G."/>
            <person name="Chang J.H."/>
            <person name="Clarke C.R."/>
        </authorList>
    </citation>
    <scope>NUCLEOTIDE SEQUENCE</scope>
    <source>
        <strain evidence="3 4">NB05-1H</strain>
        <strain evidence="2">NRRL_B-16521</strain>
    </source>
</reference>
<sequence>MAIPAVLAGGARSIPGRPAADRPVRDPDPTRNAAYWARIDAIVDTAPPLSDEQRAVIRTAFHQPALKETA</sequence>
<dbReference type="Proteomes" id="UP001282288">
    <property type="component" value="Unassembled WGS sequence"/>
</dbReference>
<dbReference type="RefSeq" id="WP_010361265.1">
    <property type="nucleotide sequence ID" value="NZ_JAGJBY010000004.1"/>
</dbReference>
<evidence type="ECO:0000313" key="2">
    <source>
        <dbReference type="EMBL" id="MDX2967271.1"/>
    </source>
</evidence>
<dbReference type="EMBL" id="JARAWC010000092">
    <property type="protein sequence ID" value="MDX2967271.1"/>
    <property type="molecule type" value="Genomic_DNA"/>
</dbReference>